<dbReference type="PIRSF" id="PIRSF000390">
    <property type="entry name" value="PLP_StrS"/>
    <property type="match status" value="1"/>
</dbReference>
<dbReference type="Gene3D" id="3.90.1150.10">
    <property type="entry name" value="Aspartate Aminotransferase, domain 1"/>
    <property type="match status" value="1"/>
</dbReference>
<comment type="caution">
    <text evidence="6">The sequence shown here is derived from an EMBL/GenBank/DDBJ whole genome shotgun (WGS) entry which is preliminary data.</text>
</comment>
<dbReference type="InterPro" id="IPR000719">
    <property type="entry name" value="Prot_kinase_dom"/>
</dbReference>
<dbReference type="RefSeq" id="WP_105044946.1">
    <property type="nucleotide sequence ID" value="NZ_CP150662.1"/>
</dbReference>
<dbReference type="PANTHER" id="PTHR30244:SF34">
    <property type="entry name" value="DTDP-4-AMINO-4,6-DIDEOXYGALACTOSE TRANSAMINASE"/>
    <property type="match status" value="1"/>
</dbReference>
<comment type="similarity">
    <text evidence="1 4">Belongs to the DegT/DnrJ/EryC1 family.</text>
</comment>
<sequence>MLKLSKSVIGIEEINAVTKVLENEYLGMGENVKEFEDLLSAHFNTPAICVNTGTSAIHLALQAIGVGYGDEILVQSLTYVATFQAISATGAIPISCDVYPNSITIDLEDAKSKITSKTKAILPVHYGGGVGDLNAVYEFAKFHNIRVIEDAAHAFGTIYKNKLIGSFGDICCFSFDGIKNITSGEGGAILTNDINVIKKIKDARLLGVKKDTENRFAGKRSWEFDVEFQGWRFHMSNIMAAIGVEQLKKFQYFKEKRQNIAKLYQKQFKDNPNIKILNHNYDDIVPHIFTIQVVESKRNDLKKILEEENIPTGFHYYPNHLLTKFKIDNISLKVTEKLQHELITLPLHPDLKQEDILFITSKIINYLR</sequence>
<feature type="modified residue" description="N6-(pyridoxal phosphate)lysine" evidence="3">
    <location>
        <position position="179"/>
    </location>
</feature>
<dbReference type="SUPFAM" id="SSF53383">
    <property type="entry name" value="PLP-dependent transferases"/>
    <property type="match status" value="1"/>
</dbReference>
<dbReference type="GO" id="GO:0030170">
    <property type="term" value="F:pyridoxal phosphate binding"/>
    <property type="evidence" value="ECO:0007669"/>
    <property type="project" value="TreeGrafter"/>
</dbReference>
<dbReference type="Proteomes" id="UP000237608">
    <property type="component" value="Unassembled WGS sequence"/>
</dbReference>
<evidence type="ECO:0000313" key="7">
    <source>
        <dbReference type="Proteomes" id="UP000237608"/>
    </source>
</evidence>
<feature type="active site" description="Proton acceptor" evidence="2">
    <location>
        <position position="179"/>
    </location>
</feature>
<proteinExistence type="inferred from homology"/>
<reference evidence="6 7" key="1">
    <citation type="submission" date="2016-12" db="EMBL/GenBank/DDBJ databases">
        <title>Trade-off between light-utilization and light-protection in marine flavobacteria.</title>
        <authorList>
            <person name="Kumagai Y."/>
            <person name="Yoshizawa S."/>
            <person name="Kogure K."/>
            <person name="Iwasaki W."/>
        </authorList>
    </citation>
    <scope>NUCLEOTIDE SEQUENCE [LARGE SCALE GENOMIC DNA]</scope>
    <source>
        <strain evidence="6 7">KCTC 22729</strain>
    </source>
</reference>
<name>A0A2S7W874_9FLAO</name>
<accession>A0A2S7W874</accession>
<keyword evidence="7" id="KW-1185">Reference proteome</keyword>
<dbReference type="CDD" id="cd00616">
    <property type="entry name" value="AHBA_syn"/>
    <property type="match status" value="1"/>
</dbReference>
<evidence type="ECO:0000256" key="4">
    <source>
        <dbReference type="RuleBase" id="RU004508"/>
    </source>
</evidence>
<dbReference type="GO" id="GO:0008483">
    <property type="term" value="F:transaminase activity"/>
    <property type="evidence" value="ECO:0007669"/>
    <property type="project" value="UniProtKB-KW"/>
</dbReference>
<dbReference type="InterPro" id="IPR015422">
    <property type="entry name" value="PyrdxlP-dep_Trfase_small"/>
</dbReference>
<dbReference type="GO" id="GO:0004672">
    <property type="term" value="F:protein kinase activity"/>
    <property type="evidence" value="ECO:0007669"/>
    <property type="project" value="InterPro"/>
</dbReference>
<evidence type="ECO:0000313" key="6">
    <source>
        <dbReference type="EMBL" id="PQJ73793.1"/>
    </source>
</evidence>
<feature type="domain" description="Protein kinase" evidence="5">
    <location>
        <begin position="175"/>
        <end position="368"/>
    </location>
</feature>
<dbReference type="EMBL" id="MSCL01000001">
    <property type="protein sequence ID" value="PQJ73793.1"/>
    <property type="molecule type" value="Genomic_DNA"/>
</dbReference>
<dbReference type="GO" id="GO:0000271">
    <property type="term" value="P:polysaccharide biosynthetic process"/>
    <property type="evidence" value="ECO:0007669"/>
    <property type="project" value="TreeGrafter"/>
</dbReference>
<dbReference type="Gene3D" id="3.40.640.10">
    <property type="entry name" value="Type I PLP-dependent aspartate aminotransferase-like (Major domain)"/>
    <property type="match status" value="1"/>
</dbReference>
<gene>
    <name evidence="6" type="ORF">BTO13_00205</name>
</gene>
<dbReference type="InterPro" id="IPR015421">
    <property type="entry name" value="PyrdxlP-dep_Trfase_major"/>
</dbReference>
<evidence type="ECO:0000256" key="3">
    <source>
        <dbReference type="PIRSR" id="PIRSR000390-2"/>
    </source>
</evidence>
<dbReference type="OrthoDB" id="9810913at2"/>
<dbReference type="InterPro" id="IPR015424">
    <property type="entry name" value="PyrdxlP-dep_Trfase"/>
</dbReference>
<dbReference type="GO" id="GO:0005524">
    <property type="term" value="F:ATP binding"/>
    <property type="evidence" value="ECO:0007669"/>
    <property type="project" value="InterPro"/>
</dbReference>
<evidence type="ECO:0000256" key="2">
    <source>
        <dbReference type="PIRSR" id="PIRSR000390-1"/>
    </source>
</evidence>
<dbReference type="InterPro" id="IPR000653">
    <property type="entry name" value="DegT/StrS_aminotransferase"/>
</dbReference>
<protein>
    <submittedName>
        <fullName evidence="6">Aminotransferase</fullName>
    </submittedName>
</protein>
<organism evidence="6 7">
    <name type="scientific">Polaribacter gangjinensis</name>
    <dbReference type="NCBI Taxonomy" id="574710"/>
    <lineage>
        <taxon>Bacteria</taxon>
        <taxon>Pseudomonadati</taxon>
        <taxon>Bacteroidota</taxon>
        <taxon>Flavobacteriia</taxon>
        <taxon>Flavobacteriales</taxon>
        <taxon>Flavobacteriaceae</taxon>
    </lineage>
</organism>
<dbReference type="AlphaFoldDB" id="A0A2S7W874"/>
<dbReference type="Pfam" id="PF01041">
    <property type="entry name" value="DegT_DnrJ_EryC1"/>
    <property type="match status" value="1"/>
</dbReference>
<keyword evidence="6" id="KW-0808">Transferase</keyword>
<evidence type="ECO:0000259" key="5">
    <source>
        <dbReference type="PROSITE" id="PS50011"/>
    </source>
</evidence>
<keyword evidence="6" id="KW-0032">Aminotransferase</keyword>
<dbReference type="PROSITE" id="PS50011">
    <property type="entry name" value="PROTEIN_KINASE_DOM"/>
    <property type="match status" value="1"/>
</dbReference>
<evidence type="ECO:0000256" key="1">
    <source>
        <dbReference type="ARBA" id="ARBA00037999"/>
    </source>
</evidence>
<keyword evidence="3 4" id="KW-0663">Pyridoxal phosphate</keyword>
<dbReference type="PANTHER" id="PTHR30244">
    <property type="entry name" value="TRANSAMINASE"/>
    <property type="match status" value="1"/>
</dbReference>